<gene>
    <name evidence="2" type="ORF">MNEG_11305</name>
</gene>
<dbReference type="EMBL" id="KK102902">
    <property type="protein sequence ID" value="KIY96656.1"/>
    <property type="molecule type" value="Genomic_DNA"/>
</dbReference>
<evidence type="ECO:0000313" key="3">
    <source>
        <dbReference type="Proteomes" id="UP000054498"/>
    </source>
</evidence>
<feature type="compositionally biased region" description="Basic and acidic residues" evidence="1">
    <location>
        <begin position="190"/>
        <end position="206"/>
    </location>
</feature>
<protein>
    <submittedName>
        <fullName evidence="2">Uncharacterized protein</fullName>
    </submittedName>
</protein>
<sequence>MGKRRRQDKEEAAATQDSDSSESEGSSSDSDSANSSDSEASSSGRGSDSDSAGGGRRGRAPPARRVGVPVRVLRQSGAAPDASAPYVGYFANGRLPAFANERGSGEPWRFQVFETPGPVPQSTLVSEQGAATLIGRPADPELSSHGCQYVLGIYDKEERTLQLVGAQGSQLARVEAHVNGVNYGLAAGASRRDAQRQAELDADVKARRGLATSGLGTAQGPSQP</sequence>
<name>A0A0D2M647_9CHLO</name>
<proteinExistence type="predicted"/>
<feature type="region of interest" description="Disordered" evidence="1">
    <location>
        <begin position="186"/>
        <end position="224"/>
    </location>
</feature>
<feature type="region of interest" description="Disordered" evidence="1">
    <location>
        <begin position="1"/>
        <end position="86"/>
    </location>
</feature>
<dbReference type="Proteomes" id="UP000054498">
    <property type="component" value="Unassembled WGS sequence"/>
</dbReference>
<feature type="compositionally biased region" description="Low complexity" evidence="1">
    <location>
        <begin position="60"/>
        <end position="74"/>
    </location>
</feature>
<dbReference type="OrthoDB" id="532500at2759"/>
<dbReference type="STRING" id="145388.A0A0D2M647"/>
<evidence type="ECO:0000313" key="2">
    <source>
        <dbReference type="EMBL" id="KIY96656.1"/>
    </source>
</evidence>
<accession>A0A0D2M647</accession>
<dbReference type="KEGG" id="mng:MNEG_11305"/>
<dbReference type="AlphaFoldDB" id="A0A0D2M647"/>
<dbReference type="GeneID" id="25728554"/>
<feature type="compositionally biased region" description="Low complexity" evidence="1">
    <location>
        <begin position="23"/>
        <end position="51"/>
    </location>
</feature>
<organism evidence="2 3">
    <name type="scientific">Monoraphidium neglectum</name>
    <dbReference type="NCBI Taxonomy" id="145388"/>
    <lineage>
        <taxon>Eukaryota</taxon>
        <taxon>Viridiplantae</taxon>
        <taxon>Chlorophyta</taxon>
        <taxon>core chlorophytes</taxon>
        <taxon>Chlorophyceae</taxon>
        <taxon>CS clade</taxon>
        <taxon>Sphaeropleales</taxon>
        <taxon>Selenastraceae</taxon>
        <taxon>Monoraphidium</taxon>
    </lineage>
</organism>
<feature type="compositionally biased region" description="Polar residues" evidence="1">
    <location>
        <begin position="214"/>
        <end position="224"/>
    </location>
</feature>
<reference evidence="2 3" key="1">
    <citation type="journal article" date="2013" name="BMC Genomics">
        <title>Reconstruction of the lipid metabolism for the microalga Monoraphidium neglectum from its genome sequence reveals characteristics suitable for biofuel production.</title>
        <authorList>
            <person name="Bogen C."/>
            <person name="Al-Dilaimi A."/>
            <person name="Albersmeier A."/>
            <person name="Wichmann J."/>
            <person name="Grundmann M."/>
            <person name="Rupp O."/>
            <person name="Lauersen K.J."/>
            <person name="Blifernez-Klassen O."/>
            <person name="Kalinowski J."/>
            <person name="Goesmann A."/>
            <person name="Mussgnug J.H."/>
            <person name="Kruse O."/>
        </authorList>
    </citation>
    <scope>NUCLEOTIDE SEQUENCE [LARGE SCALE GENOMIC DNA]</scope>
    <source>
        <strain evidence="2 3">SAG 48.87</strain>
    </source>
</reference>
<keyword evidence="3" id="KW-1185">Reference proteome</keyword>
<evidence type="ECO:0000256" key="1">
    <source>
        <dbReference type="SAM" id="MobiDB-lite"/>
    </source>
</evidence>
<dbReference type="RefSeq" id="XP_013895676.1">
    <property type="nucleotide sequence ID" value="XM_014040222.1"/>
</dbReference>